<name>A0A7K3WRG1_9FLAO</name>
<keyword evidence="4 5" id="KW-0012">Acyltransferase</keyword>
<evidence type="ECO:0000313" key="5">
    <source>
        <dbReference type="EMBL" id="NEN24064.1"/>
    </source>
</evidence>
<dbReference type="PANTHER" id="PTHR43300">
    <property type="entry name" value="ACETYLTRANSFERASE"/>
    <property type="match status" value="1"/>
</dbReference>
<proteinExistence type="inferred from homology"/>
<keyword evidence="3" id="KW-0677">Repeat</keyword>
<evidence type="ECO:0000256" key="2">
    <source>
        <dbReference type="ARBA" id="ARBA00022679"/>
    </source>
</evidence>
<evidence type="ECO:0000313" key="6">
    <source>
        <dbReference type="Proteomes" id="UP000486602"/>
    </source>
</evidence>
<keyword evidence="6" id="KW-1185">Reference proteome</keyword>
<dbReference type="SUPFAM" id="SSF51161">
    <property type="entry name" value="Trimeric LpxA-like enzymes"/>
    <property type="match status" value="1"/>
</dbReference>
<dbReference type="Gene3D" id="2.160.10.10">
    <property type="entry name" value="Hexapeptide repeat proteins"/>
    <property type="match status" value="1"/>
</dbReference>
<comment type="similarity">
    <text evidence="1">Belongs to the transferase hexapeptide repeat family.</text>
</comment>
<evidence type="ECO:0000256" key="1">
    <source>
        <dbReference type="ARBA" id="ARBA00007274"/>
    </source>
</evidence>
<dbReference type="InterPro" id="IPR050179">
    <property type="entry name" value="Trans_hexapeptide_repeat"/>
</dbReference>
<dbReference type="GO" id="GO:0016746">
    <property type="term" value="F:acyltransferase activity"/>
    <property type="evidence" value="ECO:0007669"/>
    <property type="project" value="UniProtKB-KW"/>
</dbReference>
<dbReference type="PANTHER" id="PTHR43300:SF12">
    <property type="entry name" value="CHLORAMPHENICOL ACETYLTRANSFERASE"/>
    <property type="match status" value="1"/>
</dbReference>
<sequence length="190" mass="20233">MGYLDKDQLNAMGFKKLGTDVKISDKASIYNSSQISIGSHVRIDDFAILSAGNDGIILGDYVHVACFCGLMGAAEIKMDDFSGLSSRVFIYSSSDDYSGATLTNPTVPEKYKNVASAPVHLHKHVIVGTCATILPGVSVGVGSAIGAYALVGMDIPEKVIATGQPCRVVKERKADLFKLEEDLRKSNDAD</sequence>
<evidence type="ECO:0000256" key="4">
    <source>
        <dbReference type="ARBA" id="ARBA00023315"/>
    </source>
</evidence>
<dbReference type="InterPro" id="IPR011004">
    <property type="entry name" value="Trimer_LpxA-like_sf"/>
</dbReference>
<dbReference type="Proteomes" id="UP000486602">
    <property type="component" value="Unassembled WGS sequence"/>
</dbReference>
<dbReference type="RefSeq" id="WP_163285460.1">
    <property type="nucleotide sequence ID" value="NZ_JAAGVY010000019.1"/>
</dbReference>
<keyword evidence="2 5" id="KW-0808">Transferase</keyword>
<dbReference type="AlphaFoldDB" id="A0A7K3WRG1"/>
<gene>
    <name evidence="5" type="ORF">G3O08_11190</name>
</gene>
<accession>A0A7K3WRG1</accession>
<dbReference type="EMBL" id="JAAGVY010000019">
    <property type="protein sequence ID" value="NEN24064.1"/>
    <property type="molecule type" value="Genomic_DNA"/>
</dbReference>
<reference evidence="5 6" key="1">
    <citation type="submission" date="2020-02" db="EMBL/GenBank/DDBJ databases">
        <title>Out from the shadows clarifying the taxonomy of the family Cryomorphaceae and related taxa by utilizing the GTDB taxonomic framework.</title>
        <authorList>
            <person name="Bowman J.P."/>
        </authorList>
    </citation>
    <scope>NUCLEOTIDE SEQUENCE [LARGE SCALE GENOMIC DNA]</scope>
    <source>
        <strain evidence="5 6">QSSC 1-22</strain>
    </source>
</reference>
<comment type="caution">
    <text evidence="5">The sequence shown here is derived from an EMBL/GenBank/DDBJ whole genome shotgun (WGS) entry which is preliminary data.</text>
</comment>
<evidence type="ECO:0000256" key="3">
    <source>
        <dbReference type="ARBA" id="ARBA00022737"/>
    </source>
</evidence>
<protein>
    <submittedName>
        <fullName evidence="5">Acyltransferase</fullName>
    </submittedName>
</protein>
<dbReference type="CDD" id="cd04647">
    <property type="entry name" value="LbH_MAT_like"/>
    <property type="match status" value="1"/>
</dbReference>
<dbReference type="PROSITE" id="PS00101">
    <property type="entry name" value="HEXAPEP_TRANSFERASES"/>
    <property type="match status" value="1"/>
</dbReference>
<organism evidence="5 6">
    <name type="scientific">Cryomorpha ignava</name>
    <dbReference type="NCBI Taxonomy" id="101383"/>
    <lineage>
        <taxon>Bacteria</taxon>
        <taxon>Pseudomonadati</taxon>
        <taxon>Bacteroidota</taxon>
        <taxon>Flavobacteriia</taxon>
        <taxon>Flavobacteriales</taxon>
        <taxon>Cryomorphaceae</taxon>
        <taxon>Cryomorpha</taxon>
    </lineage>
</organism>
<dbReference type="InterPro" id="IPR018357">
    <property type="entry name" value="Hexapep_transf_CS"/>
</dbReference>